<dbReference type="Proteomes" id="UP001164250">
    <property type="component" value="Chromosome 2"/>
</dbReference>
<reference evidence="2" key="1">
    <citation type="journal article" date="2023" name="G3 (Bethesda)">
        <title>Genome assembly and association tests identify interacting loci associated with vigor, precocity, and sex in interspecific pistachio rootstocks.</title>
        <authorList>
            <person name="Palmer W."/>
            <person name="Jacygrad E."/>
            <person name="Sagayaradj S."/>
            <person name="Cavanaugh K."/>
            <person name="Han R."/>
            <person name="Bertier L."/>
            <person name="Beede B."/>
            <person name="Kafkas S."/>
            <person name="Golino D."/>
            <person name="Preece J."/>
            <person name="Michelmore R."/>
        </authorList>
    </citation>
    <scope>NUCLEOTIDE SEQUENCE [LARGE SCALE GENOMIC DNA]</scope>
</reference>
<sequence length="546" mass="61185">MDTSRLRRLQNSAAEGDVAALFSIVAEDPYVLERIDEIPFVTTPLHTAISEGNIHFAKEVVNLKPTLASKRDHLGRSPLHLALEAKKLQEGRSPRDLDLEEKYQELITWLIEIHPELVRVKAKGMVTPLHYAAQIDDEFNLADFLYVCPSSIKDLTVKCETAVHVALKNRSIEAFKVLFGWLRHFDQEEVLIWEDEDGNNALHTAISENQPQAVKLLIRYMNVNRKNGKGLRALDIFYDRQQSLNLEIGQILLGAKARRASEVIRCRCNVGKSVEKLLIKTFFGYKKSLVDYLCGELVLTEVIMKHVRLGDRIINRIPLEAQNVILVVAILTATATYQAALSPPGGLWQDDGDEATNNNSTVTSNTTNTTHRMPSSFTLLNRLINDLSIDDVVALAVGSDDGCLATFCQIATLGTKDAVQRLQDSAKDGNVDALFSIVEWNPNVLDLIDEKQSVNTPLHTAVSVGKIHFAKEIVNLIYHLLGSKAILGVVPFIWLRRRSARWKWGSPGDLDLQRTYQELVTWFIKSDSELVRVKAKGLVIPFALRS</sequence>
<name>A0ACC1C2W3_9ROSI</name>
<evidence type="ECO:0000313" key="2">
    <source>
        <dbReference type="Proteomes" id="UP001164250"/>
    </source>
</evidence>
<protein>
    <submittedName>
        <fullName evidence="1">Uncharacterized protein</fullName>
    </submittedName>
</protein>
<dbReference type="EMBL" id="CM047898">
    <property type="protein sequence ID" value="KAJ0106288.1"/>
    <property type="molecule type" value="Genomic_DNA"/>
</dbReference>
<organism evidence="1 2">
    <name type="scientific">Pistacia atlantica</name>
    <dbReference type="NCBI Taxonomy" id="434234"/>
    <lineage>
        <taxon>Eukaryota</taxon>
        <taxon>Viridiplantae</taxon>
        <taxon>Streptophyta</taxon>
        <taxon>Embryophyta</taxon>
        <taxon>Tracheophyta</taxon>
        <taxon>Spermatophyta</taxon>
        <taxon>Magnoliopsida</taxon>
        <taxon>eudicotyledons</taxon>
        <taxon>Gunneridae</taxon>
        <taxon>Pentapetalae</taxon>
        <taxon>rosids</taxon>
        <taxon>malvids</taxon>
        <taxon>Sapindales</taxon>
        <taxon>Anacardiaceae</taxon>
        <taxon>Pistacia</taxon>
    </lineage>
</organism>
<proteinExistence type="predicted"/>
<gene>
    <name evidence="1" type="ORF">Patl1_19424</name>
</gene>
<keyword evidence="2" id="KW-1185">Reference proteome</keyword>
<accession>A0ACC1C2W3</accession>
<evidence type="ECO:0000313" key="1">
    <source>
        <dbReference type="EMBL" id="KAJ0106288.1"/>
    </source>
</evidence>
<comment type="caution">
    <text evidence="1">The sequence shown here is derived from an EMBL/GenBank/DDBJ whole genome shotgun (WGS) entry which is preliminary data.</text>
</comment>